<dbReference type="KEGG" id="pno:SNOG_12967"/>
<dbReference type="GO" id="GO:0003676">
    <property type="term" value="F:nucleic acid binding"/>
    <property type="evidence" value="ECO:0007669"/>
    <property type="project" value="InterPro"/>
</dbReference>
<evidence type="ECO:0008006" key="5">
    <source>
        <dbReference type="Google" id="ProtNLM"/>
    </source>
</evidence>
<proteinExistence type="inferred from homology"/>
<feature type="compositionally biased region" description="Acidic residues" evidence="2">
    <location>
        <begin position="513"/>
        <end position="531"/>
    </location>
</feature>
<evidence type="ECO:0000256" key="1">
    <source>
        <dbReference type="ARBA" id="ARBA00008372"/>
    </source>
</evidence>
<comment type="similarity">
    <text evidence="1">Belongs to the CAF1 family.</text>
</comment>
<dbReference type="Pfam" id="PF04857">
    <property type="entry name" value="CAF1"/>
    <property type="match status" value="1"/>
</dbReference>
<dbReference type="OrthoDB" id="1432093at2759"/>
<dbReference type="AlphaFoldDB" id="A0A7U2I700"/>
<dbReference type="InterPro" id="IPR036397">
    <property type="entry name" value="RNaseH_sf"/>
</dbReference>
<accession>A0A7U2I700</accession>
<dbReference type="InterPro" id="IPR006941">
    <property type="entry name" value="RNase_CAF1"/>
</dbReference>
<dbReference type="Gene3D" id="3.30.420.10">
    <property type="entry name" value="Ribonuclease H-like superfamily/Ribonuclease H"/>
    <property type="match status" value="2"/>
</dbReference>
<sequence>MEVDAASFPHHLLGLFIHISEADFVSFDLELSGIPSRLPNKPRSGAGRFTLEERYAEAKEGANRYQILQVGITCARFDYIANKYVLRPYNINISPLISERVDFEREISLQSGAITFLLGCGFDMAKPFTHGVEYLSRQEAEQIKQATADRLENKNPPADMQLKDTDVDSLDFMRRVREAIIKWKAGTSESLAITTHTGLKEQPAIPTISRFEKRLVHQLVRAEYPELVSMGRSECVRIINFDPLREADNNRRIKSRVKEQVNRQSGFRWVFEALAQGNLDHAEPLYVAGNITADSHNVRDRYDRAVERLRTRQPVLVGHNMFTDIVYLYRTFVGELPDTLQGFRDAIHKEFPKIVDTKYLATHAEGDLNASPTLQEIAEGLTKQPLPDIVTHTDHSKYQEKEAFHEAGYDSLLTATIMIRLAAKLGAEHEKKHPSNIAPLTNGAKNTNGDLEDFIRDGREKAQKPVALPPLADISAVTGRQKRKQKKKVKSKEATDRRAKTKNMFDNLRDLSLDPEADEAASPESEPAIDFEDAEAWKDEPAAEAGSWENELFVQDKSGWVPIEQSERHVMEMIPKLDGDSAFWKEFGNTLRVFGTQEAVLKIADW</sequence>
<evidence type="ECO:0000256" key="2">
    <source>
        <dbReference type="SAM" id="MobiDB-lite"/>
    </source>
</evidence>
<dbReference type="EMBL" id="CP069038">
    <property type="protein sequence ID" value="QRD04235.1"/>
    <property type="molecule type" value="Genomic_DNA"/>
</dbReference>
<dbReference type="PANTHER" id="PTHR15092:SF22">
    <property type="entry name" value="POLY(A)-SPECIFIC RIBONUCLEASE PNLDC1"/>
    <property type="match status" value="1"/>
</dbReference>
<protein>
    <recommendedName>
        <fullName evidence="5">CAF1-domain-containing protein</fullName>
    </recommendedName>
</protein>
<feature type="region of interest" description="Disordered" evidence="2">
    <location>
        <begin position="461"/>
        <end position="531"/>
    </location>
</feature>
<dbReference type="SUPFAM" id="SSF53098">
    <property type="entry name" value="Ribonuclease H-like"/>
    <property type="match status" value="1"/>
</dbReference>
<dbReference type="InterPro" id="IPR051181">
    <property type="entry name" value="CAF1_poly(A)_ribonucleases"/>
</dbReference>
<dbReference type="FunFam" id="3.30.420.10:FF:000308">
    <property type="entry name" value="Uncharacterized protein C29A10.09c"/>
    <property type="match status" value="1"/>
</dbReference>
<dbReference type="PANTHER" id="PTHR15092">
    <property type="entry name" value="POLY A -SPECIFIC RIBONUCLEASE/TARGET OF EGR1, MEMBER 1"/>
    <property type="match status" value="1"/>
</dbReference>
<gene>
    <name evidence="3" type="ORF">JI435_129670</name>
</gene>
<dbReference type="OMA" id="LTTCHED"/>
<organism evidence="3 4">
    <name type="scientific">Phaeosphaeria nodorum (strain SN15 / ATCC MYA-4574 / FGSC 10173)</name>
    <name type="common">Glume blotch fungus</name>
    <name type="synonym">Parastagonospora nodorum</name>
    <dbReference type="NCBI Taxonomy" id="321614"/>
    <lineage>
        <taxon>Eukaryota</taxon>
        <taxon>Fungi</taxon>
        <taxon>Dikarya</taxon>
        <taxon>Ascomycota</taxon>
        <taxon>Pezizomycotina</taxon>
        <taxon>Dothideomycetes</taxon>
        <taxon>Pleosporomycetidae</taxon>
        <taxon>Pleosporales</taxon>
        <taxon>Pleosporineae</taxon>
        <taxon>Phaeosphaeriaceae</taxon>
        <taxon>Parastagonospora</taxon>
    </lineage>
</organism>
<name>A0A7U2I700_PHANO</name>
<evidence type="ECO:0000313" key="3">
    <source>
        <dbReference type="EMBL" id="QRD04235.1"/>
    </source>
</evidence>
<keyword evidence="4" id="KW-1185">Reference proteome</keyword>
<dbReference type="InterPro" id="IPR012337">
    <property type="entry name" value="RNaseH-like_sf"/>
</dbReference>
<evidence type="ECO:0000313" key="4">
    <source>
        <dbReference type="Proteomes" id="UP000663193"/>
    </source>
</evidence>
<dbReference type="Proteomes" id="UP000663193">
    <property type="component" value="Chromosome 16"/>
</dbReference>
<reference evidence="4" key="1">
    <citation type="journal article" date="2021" name="BMC Genomics">
        <title>Chromosome-level genome assembly and manually-curated proteome of model necrotroph Parastagonospora nodorum Sn15 reveals a genome-wide trove of candidate effector homologs, and redundancy of virulence-related functions within an accessory chromosome.</title>
        <authorList>
            <person name="Bertazzoni S."/>
            <person name="Jones D.A.B."/>
            <person name="Phan H.T."/>
            <person name="Tan K.-C."/>
            <person name="Hane J.K."/>
        </authorList>
    </citation>
    <scope>NUCLEOTIDE SEQUENCE [LARGE SCALE GENOMIC DNA]</scope>
    <source>
        <strain evidence="4">SN15 / ATCC MYA-4574 / FGSC 10173)</strain>
    </source>
</reference>
<feature type="compositionally biased region" description="Basic residues" evidence="2">
    <location>
        <begin position="480"/>
        <end position="490"/>
    </location>
</feature>
<dbReference type="VEuPathDB" id="FungiDB:JI435_129670"/>
<dbReference type="RefSeq" id="XP_001803181.1">
    <property type="nucleotide sequence ID" value="XM_001803129.1"/>
</dbReference>